<dbReference type="EMBL" id="JARBJD010000072">
    <property type="protein sequence ID" value="KAK2954928.1"/>
    <property type="molecule type" value="Genomic_DNA"/>
</dbReference>
<accession>A0ABQ9XTX2</accession>
<keyword evidence="2" id="KW-1133">Transmembrane helix</keyword>
<gene>
    <name evidence="3" type="ORF">BLNAU_10067</name>
</gene>
<feature type="region of interest" description="Disordered" evidence="1">
    <location>
        <begin position="1399"/>
        <end position="1428"/>
    </location>
</feature>
<feature type="transmembrane region" description="Helical" evidence="2">
    <location>
        <begin position="1176"/>
        <end position="1199"/>
    </location>
</feature>
<feature type="compositionally biased region" description="Polar residues" evidence="1">
    <location>
        <begin position="1399"/>
        <end position="1408"/>
    </location>
</feature>
<evidence type="ECO:0000313" key="3">
    <source>
        <dbReference type="EMBL" id="KAK2954928.1"/>
    </source>
</evidence>
<evidence type="ECO:0000256" key="2">
    <source>
        <dbReference type="SAM" id="Phobius"/>
    </source>
</evidence>
<sequence length="1428" mass="153922">MIISNCESSPFVVSHAGDGYGTSLSVIDSSYTSSSSSTLLPLGMMLPSPQSSSAETTDDHWVTPLAIRSVSLSLSNTRLVVGTGPLFDFGIVSSSVELSTNHFFGTTIVDMNVGGDLLCSNSSFRHCHSSLIPSSTHPTYILQHRSLSETHYIFDSSTPSSAIVFQRCTFHSMFAHEFDCIITLLYTPSSLAISECSFAEIQTSCSVGGIISFVHSTPLAPFSIEGCSFLKCSALATGGCVHVNSSTTATASSCYLENIKGVYSSITGGGFFFAQVPHTHVSNSVFDECGGKPVRGIGSGVAFMLVPSLKLDSLRFRTQNAPNCSDVHFERSGTLGTLLPNVTNCDSTAMSPRCIIENYPVSETADILIPQPASNRTLRSIQTSLEDDGISATLLATTSGAVKGTMLVLVDNSANFESRDDSSPPAIQRLLSFPFPSLATTSSLTVTCGDWEVLQLGQTYSIIGSSINGTNLSSSSPTFDTPNPSRIVAIVCRSGTALNHAWLGLVGRGVDAGTYTFEIVGIDDFVVSVYFDGSTEVGTQNMFSTEVSVSLFGEGSKFSPNEQYEVNKVTKEGSNEPVFLCPSRLLFTTPNPPRLTEIGEVKFTDEKNETVEIPLIGAELPDSSYTLVVSSSTGAQVPLTAVFSDSSNGKATAVVSSSDGSGVDLLLGESYSIISLTNTDDTLIWLAPLSFTVPSIHLVSSVVLLPNSIHTSVAIELEGKGLKLDGMFEVVLSPQFSLLMMFDDPTTVLSPPILLGRENTLNFSTKYSLVSITRVGTSEEIRVADAVSFTTPSRPRCVRLWVEKNGDTSLFCGGDTLPCCSIDLAWSIGSFLKATQITLEVIAAANQTSPIVVSSGMSVLFSNGSNSEPTIRFPQSASMGEEKGMIVVRSGILTLDDVTIVIETTSPSFVFVFGSESTIHFKFGSLIGTSSTVSSSNDETDDVCWWESGIIQTENCTTTLDTMKLSHLSQGAVRMKNGSLTIETSSFHDNTPLSSSFPSLRRNIVCSDGGTIEVGSLSGGDGHLAGSSTWIQIDDCAVTSTVVNPKASFFIPTLNENETSVGKKTNSFEVKIVGEQMVGCGLGLTISEWDEKTNKTQNSTTLDILSLNPSTFTEASIALTLSRSTLTSKLNETFEWRVRLSFGQNQTTDEWFVLKKSLAGEKKAQSLEQAKKVLPWLLPVVIVAALAIVAIVLILCCLARRKNQNGDTSEMEDDENEVEEKEEDMNGVSRSVLNKAGTDRIVQHNMPTSINSAQLGHTGNEEVEQETTLLPGLMELREGLRCDGEKISIETVHKNDTLFNRIHNDKERPLNRDRLFASIVSGLAQIARQKPQLPILTRLTPHWIFLDFQDQPIFVHNEVNTQSKQEVNPEPVANCLRESNVASLNDNAVHSSDNISILPSQQANSSEVPKQMKGSDGWHQKWQRRRQV</sequence>
<evidence type="ECO:0000313" key="4">
    <source>
        <dbReference type="Proteomes" id="UP001281761"/>
    </source>
</evidence>
<feature type="compositionally biased region" description="Acidic residues" evidence="1">
    <location>
        <begin position="1209"/>
        <end position="1225"/>
    </location>
</feature>
<proteinExistence type="predicted"/>
<name>A0ABQ9XTX2_9EUKA</name>
<keyword evidence="4" id="KW-1185">Reference proteome</keyword>
<evidence type="ECO:0000256" key="1">
    <source>
        <dbReference type="SAM" id="MobiDB-lite"/>
    </source>
</evidence>
<dbReference type="Proteomes" id="UP001281761">
    <property type="component" value="Unassembled WGS sequence"/>
</dbReference>
<feature type="region of interest" description="Disordered" evidence="1">
    <location>
        <begin position="1205"/>
        <end position="1228"/>
    </location>
</feature>
<keyword evidence="2" id="KW-0812">Transmembrane</keyword>
<reference evidence="3 4" key="1">
    <citation type="journal article" date="2022" name="bioRxiv">
        <title>Genomics of Preaxostyla Flagellates Illuminates Evolutionary Transitions and the Path Towards Mitochondrial Loss.</title>
        <authorList>
            <person name="Novak L.V.F."/>
            <person name="Treitli S.C."/>
            <person name="Pyrih J."/>
            <person name="Halakuc P."/>
            <person name="Pipaliya S.V."/>
            <person name="Vacek V."/>
            <person name="Brzon O."/>
            <person name="Soukal P."/>
            <person name="Eme L."/>
            <person name="Dacks J.B."/>
            <person name="Karnkowska A."/>
            <person name="Elias M."/>
            <person name="Hampl V."/>
        </authorList>
    </citation>
    <scope>NUCLEOTIDE SEQUENCE [LARGE SCALE GENOMIC DNA]</scope>
    <source>
        <strain evidence="3">NAU3</strain>
        <tissue evidence="3">Gut</tissue>
    </source>
</reference>
<organism evidence="3 4">
    <name type="scientific">Blattamonas nauphoetae</name>
    <dbReference type="NCBI Taxonomy" id="2049346"/>
    <lineage>
        <taxon>Eukaryota</taxon>
        <taxon>Metamonada</taxon>
        <taxon>Preaxostyla</taxon>
        <taxon>Oxymonadida</taxon>
        <taxon>Blattamonas</taxon>
    </lineage>
</organism>
<dbReference type="SUPFAM" id="SSF51126">
    <property type="entry name" value="Pectin lyase-like"/>
    <property type="match status" value="1"/>
</dbReference>
<comment type="caution">
    <text evidence="3">The sequence shown here is derived from an EMBL/GenBank/DDBJ whole genome shotgun (WGS) entry which is preliminary data.</text>
</comment>
<protein>
    <submittedName>
        <fullName evidence="3">Uncharacterized protein</fullName>
    </submittedName>
</protein>
<dbReference type="InterPro" id="IPR011050">
    <property type="entry name" value="Pectin_lyase_fold/virulence"/>
</dbReference>
<keyword evidence="2" id="KW-0472">Membrane</keyword>